<protein>
    <recommendedName>
        <fullName evidence="4">NfeD-like C-terminal domain-containing protein</fullName>
    </recommendedName>
</protein>
<evidence type="ECO:0000313" key="2">
    <source>
        <dbReference type="EMBL" id="RKM91287.1"/>
    </source>
</evidence>
<feature type="transmembrane region" description="Helical" evidence="1">
    <location>
        <begin position="63"/>
        <end position="83"/>
    </location>
</feature>
<evidence type="ECO:0000313" key="3">
    <source>
        <dbReference type="Proteomes" id="UP000028058"/>
    </source>
</evidence>
<dbReference type="EMBL" id="JNAD02000018">
    <property type="protein sequence ID" value="RKM91287.1"/>
    <property type="molecule type" value="Genomic_DNA"/>
</dbReference>
<feature type="transmembrane region" description="Helical" evidence="1">
    <location>
        <begin position="37"/>
        <end position="57"/>
    </location>
</feature>
<gene>
    <name evidence="2" type="ORF">SFRA_029765</name>
</gene>
<feature type="transmembrane region" description="Helical" evidence="1">
    <location>
        <begin position="6"/>
        <end position="25"/>
    </location>
</feature>
<organism evidence="2 3">
    <name type="scientific">Streptomyces xinghaiensis</name>
    <dbReference type="NCBI Taxonomy" id="1038928"/>
    <lineage>
        <taxon>Bacteria</taxon>
        <taxon>Bacillati</taxon>
        <taxon>Actinomycetota</taxon>
        <taxon>Actinomycetes</taxon>
        <taxon>Kitasatosporales</taxon>
        <taxon>Streptomycetaceae</taxon>
        <taxon>Streptomyces</taxon>
    </lineage>
</organism>
<name>A0A3R7H7H6_9ACTN</name>
<dbReference type="InterPro" id="IPR012340">
    <property type="entry name" value="NA-bd_OB-fold"/>
</dbReference>
<dbReference type="OrthoDB" id="4827181at2"/>
<reference evidence="2 3" key="1">
    <citation type="journal article" date="2014" name="Genome Announc.">
        <title>Draft Genome Sequence of Streptomyces fradiae ATCC 19609, a Strain Highly Sensitive to Antibiotics.</title>
        <authorList>
            <person name="Bekker O.B."/>
            <person name="Klimina K.M."/>
            <person name="Vatlin A.A."/>
            <person name="Zakharevich N.V."/>
            <person name="Kasianov A.S."/>
            <person name="Danilenko V.N."/>
        </authorList>
    </citation>
    <scope>NUCLEOTIDE SEQUENCE [LARGE SCALE GENOMIC DNA]</scope>
    <source>
        <strain evidence="2 3">ATCC 19609</strain>
    </source>
</reference>
<keyword evidence="1" id="KW-0812">Transmembrane</keyword>
<keyword evidence="3" id="KW-1185">Reference proteome</keyword>
<evidence type="ECO:0000256" key="1">
    <source>
        <dbReference type="SAM" id="Phobius"/>
    </source>
</evidence>
<keyword evidence="1" id="KW-1133">Transmembrane helix</keyword>
<proteinExistence type="predicted"/>
<dbReference type="AlphaFoldDB" id="A0A3R7H7H6"/>
<keyword evidence="1" id="KW-0472">Membrane</keyword>
<dbReference type="Proteomes" id="UP000028058">
    <property type="component" value="Unassembled WGS sequence"/>
</dbReference>
<dbReference type="RefSeq" id="WP_019707290.1">
    <property type="nucleotide sequence ID" value="NZ_CP108540.1"/>
</dbReference>
<sequence>MAWFLGLGAAGLVLLVLAFVFDGVLDGVLDGAFGGMVSLPALAGFVSMLGFGGAIVLGTTGAGPVGATAAGTAAGLGTAWLVVRLSRVLMRDQTAPTLRSADLVGTPGSVVTPIPPGGYGEVLLRVGGQPLKYAARSEVAQPLGEEIWVTAALSSTAVEVRAVER</sequence>
<dbReference type="Gene3D" id="2.40.50.140">
    <property type="entry name" value="Nucleic acid-binding proteins"/>
    <property type="match status" value="1"/>
</dbReference>
<comment type="caution">
    <text evidence="2">The sequence shown here is derived from an EMBL/GenBank/DDBJ whole genome shotgun (WGS) entry which is preliminary data.</text>
</comment>
<accession>A0A3R7H7H6</accession>
<evidence type="ECO:0008006" key="4">
    <source>
        <dbReference type="Google" id="ProtNLM"/>
    </source>
</evidence>
<dbReference type="GeneID" id="300076073"/>